<organism evidence="1 2">
    <name type="scientific">Niallia taxi</name>
    <dbReference type="NCBI Taxonomy" id="2499688"/>
    <lineage>
        <taxon>Bacteria</taxon>
        <taxon>Bacillati</taxon>
        <taxon>Bacillota</taxon>
        <taxon>Bacilli</taxon>
        <taxon>Bacillales</taxon>
        <taxon>Bacillaceae</taxon>
        <taxon>Niallia</taxon>
    </lineage>
</organism>
<gene>
    <name evidence="1" type="ORF">EM808_27485</name>
</gene>
<protein>
    <submittedName>
        <fullName evidence="1">Uncharacterized protein</fullName>
    </submittedName>
</protein>
<name>A0A3S2TQL1_9BACI</name>
<dbReference type="Gene3D" id="1.10.260.40">
    <property type="entry name" value="lambda repressor-like DNA-binding domains"/>
    <property type="match status" value="1"/>
</dbReference>
<dbReference type="RefSeq" id="WP_127742876.1">
    <property type="nucleotide sequence ID" value="NZ_RZTZ01000029.1"/>
</dbReference>
<dbReference type="EMBL" id="RZTZ01000029">
    <property type="protein sequence ID" value="RVT56434.1"/>
    <property type="molecule type" value="Genomic_DNA"/>
</dbReference>
<keyword evidence="2" id="KW-1185">Reference proteome</keyword>
<evidence type="ECO:0000313" key="1">
    <source>
        <dbReference type="EMBL" id="RVT56434.1"/>
    </source>
</evidence>
<dbReference type="SUPFAM" id="SSF47413">
    <property type="entry name" value="lambda repressor-like DNA-binding domains"/>
    <property type="match status" value="1"/>
</dbReference>
<dbReference type="AlphaFoldDB" id="A0A3S2TQL1"/>
<evidence type="ECO:0000313" key="2">
    <source>
        <dbReference type="Proteomes" id="UP000288024"/>
    </source>
</evidence>
<reference evidence="1 2" key="1">
    <citation type="submission" date="2019-01" db="EMBL/GenBank/DDBJ databases">
        <title>Bacillus sp. M5HDSG1-1, whole genome shotgun sequence.</title>
        <authorList>
            <person name="Tuo L."/>
        </authorList>
    </citation>
    <scope>NUCLEOTIDE SEQUENCE [LARGE SCALE GENOMIC DNA]</scope>
    <source>
        <strain evidence="1 2">M5HDSG1-1</strain>
    </source>
</reference>
<sequence length="64" mass="7480">MSKKNLDIRKAIKESGLPHWLIAEHIGITDSTFSKWLRKELSDETKERIFGIIQRLESEAQKNN</sequence>
<dbReference type="GO" id="GO:0003677">
    <property type="term" value="F:DNA binding"/>
    <property type="evidence" value="ECO:0007669"/>
    <property type="project" value="InterPro"/>
</dbReference>
<dbReference type="Proteomes" id="UP000288024">
    <property type="component" value="Unassembled WGS sequence"/>
</dbReference>
<proteinExistence type="predicted"/>
<dbReference type="InterPro" id="IPR010982">
    <property type="entry name" value="Lambda_DNA-bd_dom_sf"/>
</dbReference>
<accession>A0A3S2TQL1</accession>
<comment type="caution">
    <text evidence="1">The sequence shown here is derived from an EMBL/GenBank/DDBJ whole genome shotgun (WGS) entry which is preliminary data.</text>
</comment>